<dbReference type="STRING" id="1630135.DAD186_09320"/>
<name>A0A1B0ZHW3_9MICO</name>
<dbReference type="EMBL" id="CP012117">
    <property type="protein sequence ID" value="ANP27482.1"/>
    <property type="molecule type" value="Genomic_DNA"/>
</dbReference>
<dbReference type="RefSeq" id="WP_065247683.1">
    <property type="nucleotide sequence ID" value="NZ_CP012117.1"/>
</dbReference>
<dbReference type="InterPro" id="IPR024072">
    <property type="entry name" value="DHFR-like_dom_sf"/>
</dbReference>
<evidence type="ECO:0000313" key="5">
    <source>
        <dbReference type="EMBL" id="ANP27482.1"/>
    </source>
</evidence>
<proteinExistence type="predicted"/>
<dbReference type="InterPro" id="IPR002734">
    <property type="entry name" value="RibDG_C"/>
</dbReference>
<evidence type="ECO:0000313" key="6">
    <source>
        <dbReference type="Proteomes" id="UP000092596"/>
    </source>
</evidence>
<sequence length="261" mass="28018">MATHSSDTPQPLSRLVGGGHPVAESIRLDDEGALRLGELLAFPSDRVHVRSMMNQSLDGATAGEDGSSSSLSNPWDFFMLTVLRALPDIIVSGATTVRREDFRRPSGRKVLRGEGLRPCGAELPALAILTTSGKIPPHIDETWPTLLVCPSGNGSRVARESGFSSHAIIEADGARAIVEALAERGFRGIQVEGGPSVNGMFFDDGAFDELVWTRSAITVGGEAPRASVGKLHRLTWHLTDLFHSPGACIERYVPTTLKENR</sequence>
<evidence type="ECO:0000259" key="4">
    <source>
        <dbReference type="Pfam" id="PF01872"/>
    </source>
</evidence>
<evidence type="ECO:0000256" key="2">
    <source>
        <dbReference type="ARBA" id="ARBA00022857"/>
    </source>
</evidence>
<dbReference type="Gene3D" id="3.40.430.10">
    <property type="entry name" value="Dihydrofolate Reductase, subunit A"/>
    <property type="match status" value="1"/>
</dbReference>
<comment type="pathway">
    <text evidence="1">Cofactor biosynthesis; riboflavin biosynthesis.</text>
</comment>
<dbReference type="PANTHER" id="PTHR38011">
    <property type="entry name" value="DIHYDROFOLATE REDUCTASE FAMILY PROTEIN (AFU_ORTHOLOGUE AFUA_8G06820)"/>
    <property type="match status" value="1"/>
</dbReference>
<dbReference type="Proteomes" id="UP000092596">
    <property type="component" value="Chromosome"/>
</dbReference>
<feature type="domain" description="Bacterial bifunctional deaminase-reductase C-terminal" evidence="4">
    <location>
        <begin position="48"/>
        <end position="231"/>
    </location>
</feature>
<organism evidence="5 6">
    <name type="scientific">Dermabacter vaginalis</name>
    <dbReference type="NCBI Taxonomy" id="1630135"/>
    <lineage>
        <taxon>Bacteria</taxon>
        <taxon>Bacillati</taxon>
        <taxon>Actinomycetota</taxon>
        <taxon>Actinomycetes</taxon>
        <taxon>Micrococcales</taxon>
        <taxon>Dermabacteraceae</taxon>
        <taxon>Dermabacter</taxon>
    </lineage>
</organism>
<evidence type="ECO:0000256" key="1">
    <source>
        <dbReference type="ARBA" id="ARBA00005104"/>
    </source>
</evidence>
<dbReference type="GO" id="GO:0008703">
    <property type="term" value="F:5-amino-6-(5-phosphoribosylamino)uracil reductase activity"/>
    <property type="evidence" value="ECO:0007669"/>
    <property type="project" value="InterPro"/>
</dbReference>
<dbReference type="Pfam" id="PF01872">
    <property type="entry name" value="RibD_C"/>
    <property type="match status" value="1"/>
</dbReference>
<accession>A0A1B0ZHW3</accession>
<evidence type="ECO:0000256" key="3">
    <source>
        <dbReference type="ARBA" id="ARBA00023002"/>
    </source>
</evidence>
<dbReference type="InterPro" id="IPR050765">
    <property type="entry name" value="Riboflavin_Biosynth_HTPR"/>
</dbReference>
<keyword evidence="2" id="KW-0521">NADP</keyword>
<keyword evidence="3" id="KW-0560">Oxidoreductase</keyword>
<reference evidence="5 6" key="1">
    <citation type="submission" date="2015-06" db="EMBL/GenBank/DDBJ databases">
        <title>Investigation of pathophysiology for high-risk pregnancy and development of treatment modality based on it.</title>
        <authorList>
            <person name="Kim B.-C."/>
            <person name="Lim S."/>
        </authorList>
    </citation>
    <scope>NUCLEOTIDE SEQUENCE [LARGE SCALE GENOMIC DNA]</scope>
    <source>
        <strain evidence="5 6">AD1-86</strain>
    </source>
</reference>
<dbReference type="PANTHER" id="PTHR38011:SF7">
    <property type="entry name" value="2,5-DIAMINO-6-RIBOSYLAMINO-4(3H)-PYRIMIDINONE 5'-PHOSPHATE REDUCTASE"/>
    <property type="match status" value="1"/>
</dbReference>
<dbReference type="KEGG" id="dva:DAD186_09320"/>
<dbReference type="SUPFAM" id="SSF53597">
    <property type="entry name" value="Dihydrofolate reductase-like"/>
    <property type="match status" value="1"/>
</dbReference>
<dbReference type="GO" id="GO:0009231">
    <property type="term" value="P:riboflavin biosynthetic process"/>
    <property type="evidence" value="ECO:0007669"/>
    <property type="project" value="InterPro"/>
</dbReference>
<gene>
    <name evidence="5" type="ORF">DAD186_09320</name>
</gene>
<protein>
    <recommendedName>
        <fullName evidence="4">Bacterial bifunctional deaminase-reductase C-terminal domain-containing protein</fullName>
    </recommendedName>
</protein>
<dbReference type="AlphaFoldDB" id="A0A1B0ZHW3"/>